<dbReference type="PANTHER" id="PTHR43867">
    <property type="entry name" value="CELLULOSE SYNTHASE CATALYTIC SUBUNIT A [UDP-FORMING]"/>
    <property type="match status" value="1"/>
</dbReference>
<dbReference type="Pfam" id="PF13632">
    <property type="entry name" value="Glyco_trans_2_3"/>
    <property type="match status" value="1"/>
</dbReference>
<evidence type="ECO:0000256" key="4">
    <source>
        <dbReference type="ARBA" id="ARBA00022692"/>
    </source>
</evidence>
<evidence type="ECO:0000256" key="1">
    <source>
        <dbReference type="ARBA" id="ARBA00004141"/>
    </source>
</evidence>
<feature type="transmembrane region" description="Helical" evidence="7">
    <location>
        <begin position="128"/>
        <end position="149"/>
    </location>
</feature>
<dbReference type="InterPro" id="IPR029044">
    <property type="entry name" value="Nucleotide-diphossugar_trans"/>
</dbReference>
<organism evidence="9">
    <name type="scientific">Wolbachia endosymbiont of Aleurodicus floccissimus</name>
    <dbReference type="NCBI Taxonomy" id="2152762"/>
    <lineage>
        <taxon>Bacteria</taxon>
        <taxon>Pseudomonadati</taxon>
        <taxon>Pseudomonadota</taxon>
        <taxon>Alphaproteobacteria</taxon>
        <taxon>Rickettsiales</taxon>
        <taxon>Anaplasmataceae</taxon>
        <taxon>Wolbachieae</taxon>
        <taxon>Wolbachia</taxon>
    </lineage>
</organism>
<evidence type="ECO:0000256" key="6">
    <source>
        <dbReference type="ARBA" id="ARBA00023136"/>
    </source>
</evidence>
<comment type="subcellular location">
    <subcellularLocation>
        <location evidence="1">Membrane</location>
        <topology evidence="1">Multi-pass membrane protein</topology>
    </subcellularLocation>
</comment>
<evidence type="ECO:0000313" key="9">
    <source>
        <dbReference type="EMBL" id="SPP33660.1"/>
    </source>
</evidence>
<feature type="transmembrane region" description="Helical" evidence="7">
    <location>
        <begin position="457"/>
        <end position="476"/>
    </location>
</feature>
<protein>
    <submittedName>
        <fullName evidence="9">Beta-monoglucosyldiacylglycerol synthase</fullName>
        <ecNumber evidence="9">2.4.1.-</ecNumber>
    </submittedName>
</protein>
<dbReference type="CDD" id="cd06427">
    <property type="entry name" value="CESA_like_2"/>
    <property type="match status" value="1"/>
</dbReference>
<evidence type="ECO:0000256" key="2">
    <source>
        <dbReference type="ARBA" id="ARBA00022676"/>
    </source>
</evidence>
<accession>A0A3B0IWX6</accession>
<evidence type="ECO:0000259" key="8">
    <source>
        <dbReference type="Pfam" id="PF13632"/>
    </source>
</evidence>
<gene>
    <name evidence="9" type="ORF">WBAF_0048</name>
</gene>
<feature type="transmembrane region" description="Helical" evidence="7">
    <location>
        <begin position="422"/>
        <end position="445"/>
    </location>
</feature>
<dbReference type="GO" id="GO:0016757">
    <property type="term" value="F:glycosyltransferase activity"/>
    <property type="evidence" value="ECO:0007669"/>
    <property type="project" value="UniProtKB-KW"/>
</dbReference>
<keyword evidence="4 7" id="KW-0812">Transmembrane</keyword>
<proteinExistence type="predicted"/>
<name>A0A3B0IWX6_9RICK</name>
<evidence type="ECO:0000256" key="3">
    <source>
        <dbReference type="ARBA" id="ARBA00022679"/>
    </source>
</evidence>
<dbReference type="GO" id="GO:0016020">
    <property type="term" value="C:membrane"/>
    <property type="evidence" value="ECO:0007669"/>
    <property type="project" value="UniProtKB-SubCell"/>
</dbReference>
<dbReference type="SUPFAM" id="SSF53448">
    <property type="entry name" value="Nucleotide-diphospho-sugar transferases"/>
    <property type="match status" value="1"/>
</dbReference>
<sequence length="529" mass="61849">MPVLQTDNVEKIKFDSSLCKEQEKLFYYRFNIIPWQKLNDTTFFMVEDISQDINLWVESHYGIEYVLIKANSEQILNLLNSHFGISEFASNYLYYKNRNFSAKSIRLSSIFFSSFFVIISTLTLTKKYAYFALMLIFIIGCSSSLFKFVTKIFGLRKISNQKADYDKMNEPIYTILLPAFKENAVIKQLIKSIESLDYPKSKLDVKLVIESDDQEMLAAIEKCTLPQYFEVIKVPHSLPRTKAKSCNYAMSFARGKYVVIYDADDKPDPLQLKKALIEFNKGDEKLACVQAKLNYYNFGCNFLTKFFSLEYMNWFQYFLPGFQKMNMPIPLGGSSNHFSVEILKKVLFWDAYNVTEDADLGLRLAQMGYKTRIIDSETLEESPTTVFAWIKQRARWIKGYMQTYVVHLKNIKLLFKHTGLKGVLLLNLFVGSSAFIFFTTPFLLLSLVLTQILNELFLYYFIIVYGINLIFLIIAIRQQKMPFYFYIVSIFFPVYSLLHSVAAFLALWEFVIHPQQWNKTQHGLWKQNL</sequence>
<dbReference type="AlphaFoldDB" id="A0A3B0IWX6"/>
<dbReference type="InterPro" id="IPR001173">
    <property type="entry name" value="Glyco_trans_2-like"/>
</dbReference>
<evidence type="ECO:0000256" key="5">
    <source>
        <dbReference type="ARBA" id="ARBA00022989"/>
    </source>
</evidence>
<dbReference type="EMBL" id="OUNF01000014">
    <property type="protein sequence ID" value="SPP33660.1"/>
    <property type="molecule type" value="Genomic_DNA"/>
</dbReference>
<dbReference type="InterPro" id="IPR050321">
    <property type="entry name" value="Glycosyltr_2/OpgH_subfam"/>
</dbReference>
<keyword evidence="3 9" id="KW-0808">Transferase</keyword>
<feature type="domain" description="Glycosyltransferase 2-like" evidence="8">
    <location>
        <begin position="257"/>
        <end position="472"/>
    </location>
</feature>
<evidence type="ECO:0000256" key="7">
    <source>
        <dbReference type="SAM" id="Phobius"/>
    </source>
</evidence>
<keyword evidence="5 7" id="KW-1133">Transmembrane helix</keyword>
<dbReference type="PANTHER" id="PTHR43867:SF2">
    <property type="entry name" value="CELLULOSE SYNTHASE CATALYTIC SUBUNIT A [UDP-FORMING]"/>
    <property type="match status" value="1"/>
</dbReference>
<dbReference type="EC" id="2.4.1.-" evidence="9"/>
<reference evidence="9" key="1">
    <citation type="submission" date="2018-04" db="EMBL/GenBank/DDBJ databases">
        <authorList>
            <person name="Go L.Y."/>
            <person name="Mitchell J.A."/>
        </authorList>
    </citation>
    <scope>NUCLEOTIDE SEQUENCE</scope>
    <source>
        <strain evidence="9">WBAF</strain>
    </source>
</reference>
<keyword evidence="6 7" id="KW-0472">Membrane</keyword>
<dbReference type="Gene3D" id="3.90.550.10">
    <property type="entry name" value="Spore Coat Polysaccharide Biosynthesis Protein SpsA, Chain A"/>
    <property type="match status" value="1"/>
</dbReference>
<feature type="transmembrane region" description="Helical" evidence="7">
    <location>
        <begin position="483"/>
        <end position="508"/>
    </location>
</feature>
<keyword evidence="2 9" id="KW-0328">Glycosyltransferase</keyword>
<feature type="transmembrane region" description="Helical" evidence="7">
    <location>
        <begin position="105"/>
        <end position="122"/>
    </location>
</feature>